<feature type="transmembrane region" description="Helical" evidence="1">
    <location>
        <begin position="110"/>
        <end position="131"/>
    </location>
</feature>
<feature type="domain" description="Heparan-alpha-glucosaminide N-acetyltransferase catalytic" evidence="2">
    <location>
        <begin position="6"/>
        <end position="215"/>
    </location>
</feature>
<name>A0A4R6UKC4_9GAMM</name>
<dbReference type="Proteomes" id="UP000295375">
    <property type="component" value="Unassembled WGS sequence"/>
</dbReference>
<comment type="caution">
    <text evidence="3">The sequence shown here is derived from an EMBL/GenBank/DDBJ whole genome shotgun (WGS) entry which is preliminary data.</text>
</comment>
<dbReference type="InterPro" id="IPR012429">
    <property type="entry name" value="HGSNAT_cat"/>
</dbReference>
<keyword evidence="4" id="KW-1185">Reference proteome</keyword>
<organism evidence="3 4">
    <name type="scientific">Permianibacter aggregans</name>
    <dbReference type="NCBI Taxonomy" id="1510150"/>
    <lineage>
        <taxon>Bacteria</taxon>
        <taxon>Pseudomonadati</taxon>
        <taxon>Pseudomonadota</taxon>
        <taxon>Gammaproteobacteria</taxon>
        <taxon>Pseudomonadales</taxon>
        <taxon>Pseudomonadaceae</taxon>
        <taxon>Permianibacter</taxon>
    </lineage>
</organism>
<evidence type="ECO:0000256" key="1">
    <source>
        <dbReference type="SAM" id="Phobius"/>
    </source>
</evidence>
<dbReference type="EMBL" id="SNYM01000010">
    <property type="protein sequence ID" value="TDQ47430.1"/>
    <property type="molecule type" value="Genomic_DNA"/>
</dbReference>
<evidence type="ECO:0000313" key="3">
    <source>
        <dbReference type="EMBL" id="TDQ47430.1"/>
    </source>
</evidence>
<gene>
    <name evidence="3" type="ORF">EV696_11022</name>
</gene>
<evidence type="ECO:0000259" key="2">
    <source>
        <dbReference type="Pfam" id="PF07786"/>
    </source>
</evidence>
<feature type="transmembrane region" description="Helical" evidence="1">
    <location>
        <begin position="83"/>
        <end position="104"/>
    </location>
</feature>
<keyword evidence="1" id="KW-1133">Transmembrane helix</keyword>
<dbReference type="PANTHER" id="PTHR40407:SF1">
    <property type="entry name" value="HEPARAN-ALPHA-GLUCOSAMINIDE N-ACETYLTRANSFERASE CATALYTIC DOMAIN-CONTAINING PROTEIN"/>
    <property type="match status" value="1"/>
</dbReference>
<dbReference type="Pfam" id="PF07786">
    <property type="entry name" value="HGSNAT_cat"/>
    <property type="match status" value="1"/>
</dbReference>
<feature type="transmembrane region" description="Helical" evidence="1">
    <location>
        <begin position="50"/>
        <end position="71"/>
    </location>
</feature>
<keyword evidence="1" id="KW-0812">Transmembrane</keyword>
<dbReference type="OrthoDB" id="508112at2"/>
<feature type="transmembrane region" description="Helical" evidence="1">
    <location>
        <begin position="136"/>
        <end position="152"/>
    </location>
</feature>
<sequence length="378" mass="43300">MVASQRLYSIDRLRGLVIILMALDHVRDFFSPTPFWPEDVSQTTPEWFFTRWITHLCAPLFILLAGTSAFLREQKVGKIAMSHYLATRGLMLVILEVTIISFSWQLSTTPIVFLQVIWAIGVSMIVLAALIHLPNWAIAIFAFGQIVLHNLLDQLNQGDMGFAYASLHFSAYFPWHSSGWGAFVAYPLIPWMGVMAVGYLLGNWMIQASNERQKKLVWTGVACIVIFLILRAVNLYGDPVPWSEQERGPVYTLLSFLNLAKYPPSLLYLLITIGPGLLLLRWFEKVPPVGDSVLLLFGRHPLFFYLIHIPIIHLLAMAYAHFTWGEMPSLFGAQPYFPPGYEASLLRLYLAWISILILLWAACHYWDQYQQKKRLVRR</sequence>
<dbReference type="RefSeq" id="WP_133591032.1">
    <property type="nucleotide sequence ID" value="NZ_CP037953.1"/>
</dbReference>
<evidence type="ECO:0000313" key="4">
    <source>
        <dbReference type="Proteomes" id="UP000295375"/>
    </source>
</evidence>
<keyword evidence="1" id="KW-0472">Membrane</keyword>
<proteinExistence type="predicted"/>
<feature type="transmembrane region" description="Helical" evidence="1">
    <location>
        <begin position="265"/>
        <end position="283"/>
    </location>
</feature>
<feature type="transmembrane region" description="Helical" evidence="1">
    <location>
        <begin position="344"/>
        <end position="366"/>
    </location>
</feature>
<dbReference type="AlphaFoldDB" id="A0A4R6UKC4"/>
<feature type="transmembrane region" description="Helical" evidence="1">
    <location>
        <begin position="183"/>
        <end position="204"/>
    </location>
</feature>
<reference evidence="3 4" key="1">
    <citation type="submission" date="2019-03" db="EMBL/GenBank/DDBJ databases">
        <title>Genomic Encyclopedia of Type Strains, Phase IV (KMG-IV): sequencing the most valuable type-strain genomes for metagenomic binning, comparative biology and taxonomic classification.</title>
        <authorList>
            <person name="Goeker M."/>
        </authorList>
    </citation>
    <scope>NUCLEOTIDE SEQUENCE [LARGE SCALE GENOMIC DNA]</scope>
    <source>
        <strain evidence="3 4">DSM 103792</strain>
    </source>
</reference>
<accession>A0A4R6UKC4</accession>
<feature type="transmembrane region" description="Helical" evidence="1">
    <location>
        <begin position="216"/>
        <end position="237"/>
    </location>
</feature>
<protein>
    <submittedName>
        <fullName evidence="3">Putative membrane protein</fullName>
    </submittedName>
</protein>
<feature type="transmembrane region" description="Helical" evidence="1">
    <location>
        <begin position="303"/>
        <end position="324"/>
    </location>
</feature>
<dbReference type="PANTHER" id="PTHR40407">
    <property type="entry name" value="MEMBRANE PROTEIN-LIKE PROTEIN"/>
    <property type="match status" value="1"/>
</dbReference>